<dbReference type="OrthoDB" id="9802424at2"/>
<dbReference type="Proteomes" id="UP000235598">
    <property type="component" value="Unassembled WGS sequence"/>
</dbReference>
<dbReference type="InterPro" id="IPR016035">
    <property type="entry name" value="Acyl_Trfase/lysoPLipase"/>
</dbReference>
<dbReference type="Gene3D" id="3.40.1090.10">
    <property type="entry name" value="Cytosolic phospholipase A2 catalytic domain"/>
    <property type="match status" value="2"/>
</dbReference>
<keyword evidence="2" id="KW-0378">Hydrolase</keyword>
<dbReference type="GO" id="GO:0016787">
    <property type="term" value="F:hydrolase activity"/>
    <property type="evidence" value="ECO:0007669"/>
    <property type="project" value="UniProtKB-UniRule"/>
</dbReference>
<evidence type="ECO:0000313" key="5">
    <source>
        <dbReference type="Proteomes" id="UP000235598"/>
    </source>
</evidence>
<dbReference type="InterPro" id="IPR045943">
    <property type="entry name" value="DUF6363"/>
</dbReference>
<keyword evidence="1 2" id="KW-0443">Lipid metabolism</keyword>
<proteinExistence type="predicted"/>
<evidence type="ECO:0000313" key="4">
    <source>
        <dbReference type="EMBL" id="PMD06006.1"/>
    </source>
</evidence>
<dbReference type="CDD" id="cd07208">
    <property type="entry name" value="Pat_hypo_Ecoli_yjju_like"/>
    <property type="match status" value="1"/>
</dbReference>
<dbReference type="InterPro" id="IPR037483">
    <property type="entry name" value="YjjU-like"/>
</dbReference>
<feature type="domain" description="PNPLA" evidence="3">
    <location>
        <begin position="30"/>
        <end position="203"/>
    </location>
</feature>
<dbReference type="SUPFAM" id="SSF52151">
    <property type="entry name" value="FabD/lysophospholipase-like"/>
    <property type="match status" value="1"/>
</dbReference>
<feature type="active site" description="Nucleophile" evidence="2">
    <location>
        <position position="63"/>
    </location>
</feature>
<gene>
    <name evidence="4" type="ORF">CJ199_00955</name>
</gene>
<dbReference type="RefSeq" id="WP_102237661.1">
    <property type="nucleotide sequence ID" value="NZ_JBDMHW010000001.1"/>
</dbReference>
<protein>
    <submittedName>
        <fullName evidence="4">Patatin family protein</fullName>
    </submittedName>
</protein>
<keyword evidence="2" id="KW-0442">Lipid degradation</keyword>
<feature type="short sequence motif" description="GXSXG" evidence="2">
    <location>
        <begin position="61"/>
        <end position="65"/>
    </location>
</feature>
<feature type="active site" description="Proton acceptor" evidence="2">
    <location>
        <position position="188"/>
    </location>
</feature>
<reference evidence="4 5" key="1">
    <citation type="submission" date="2017-09" db="EMBL/GenBank/DDBJ databases">
        <title>Bacterial strain isolated from the female urinary microbiota.</title>
        <authorList>
            <person name="Thomas-White K."/>
            <person name="Kumar N."/>
            <person name="Forster S."/>
            <person name="Putonti C."/>
            <person name="Lawley T."/>
            <person name="Wolfe A.J."/>
        </authorList>
    </citation>
    <scope>NUCLEOTIDE SEQUENCE [LARGE SCALE GENOMIC DNA]</scope>
    <source>
        <strain evidence="4 5">UMB1301</strain>
    </source>
</reference>
<dbReference type="PROSITE" id="PS51635">
    <property type="entry name" value="PNPLA"/>
    <property type="match status" value="1"/>
</dbReference>
<accession>A0A2N6VPF2</accession>
<evidence type="ECO:0000259" key="3">
    <source>
        <dbReference type="PROSITE" id="PS51635"/>
    </source>
</evidence>
<dbReference type="AlphaFoldDB" id="A0A2N6VPF2"/>
<dbReference type="InterPro" id="IPR002641">
    <property type="entry name" value="PNPLA_dom"/>
</dbReference>
<dbReference type="Pfam" id="PF01734">
    <property type="entry name" value="Patatin"/>
    <property type="match status" value="1"/>
</dbReference>
<dbReference type="GO" id="GO:0016042">
    <property type="term" value="P:lipid catabolic process"/>
    <property type="evidence" value="ECO:0007669"/>
    <property type="project" value="UniProtKB-UniRule"/>
</dbReference>
<dbReference type="Pfam" id="PF19890">
    <property type="entry name" value="DUF6363"/>
    <property type="match status" value="1"/>
</dbReference>
<feature type="short sequence motif" description="DGA/G" evidence="2">
    <location>
        <begin position="188"/>
        <end position="190"/>
    </location>
</feature>
<organism evidence="4 5">
    <name type="scientific">Brevibacterium paucivorans</name>
    <dbReference type="NCBI Taxonomy" id="170994"/>
    <lineage>
        <taxon>Bacteria</taxon>
        <taxon>Bacillati</taxon>
        <taxon>Actinomycetota</taxon>
        <taxon>Actinomycetes</taxon>
        <taxon>Micrococcales</taxon>
        <taxon>Brevibacteriaceae</taxon>
        <taxon>Brevibacterium</taxon>
    </lineage>
</organism>
<dbReference type="EMBL" id="PNHK01000001">
    <property type="protein sequence ID" value="PMD06006.1"/>
    <property type="molecule type" value="Genomic_DNA"/>
</dbReference>
<evidence type="ECO:0000256" key="2">
    <source>
        <dbReference type="PROSITE-ProRule" id="PRU01161"/>
    </source>
</evidence>
<evidence type="ECO:0000256" key="1">
    <source>
        <dbReference type="ARBA" id="ARBA00023098"/>
    </source>
</evidence>
<comment type="caution">
    <text evidence="2">Lacks conserved residue(s) required for the propagation of feature annotation.</text>
</comment>
<comment type="caution">
    <text evidence="4">The sequence shown here is derived from an EMBL/GenBank/DDBJ whole genome shotgun (WGS) entry which is preliminary data.</text>
</comment>
<name>A0A2N6VPF2_9MICO</name>
<sequence>MSPEPDAVSPRTTTSARANTPYHVIDDTALIFEGGGMRAALTSAVVVTLIKRGLYFNWVAGVSAGASNTANYVSRDPVRARRCFVDFAADPQFGNLRTMLAGKGLFNAEYIYENTSLPHQALPFDWDTFSRSSTRIRIPAFDAESGDLKVWTEDDFPTMRDLMVRVRASSTMPVIMPPTHIDGRTYVDGALGPDGGIALSQARADGFERFFVVLTQERSYKKTPQRFSEFYRRYFRRHPAIAEALLTRWKRYNETREELFELEKQGKAYLFVPERMPIGNGERNLSKLAAVHRAGLSQSRRELPQWLEFLGAPADH</sequence>